<dbReference type="PANTHER" id="PTHR33766:SF1">
    <property type="entry name" value="PROTEIN FAM181A"/>
    <property type="match status" value="1"/>
</dbReference>
<feature type="region of interest" description="Disordered" evidence="1">
    <location>
        <begin position="1"/>
        <end position="21"/>
    </location>
</feature>
<protein>
    <submittedName>
        <fullName evidence="2">Uncharacterized protein</fullName>
    </submittedName>
</protein>
<reference evidence="2" key="1">
    <citation type="submission" date="2020-04" db="EMBL/GenBank/DDBJ databases">
        <authorList>
            <person name="Alioto T."/>
            <person name="Alioto T."/>
            <person name="Gomez Garrido J."/>
        </authorList>
    </citation>
    <scope>NUCLEOTIDE SEQUENCE</scope>
    <source>
        <strain evidence="2">A484AB</strain>
    </source>
</reference>
<evidence type="ECO:0000313" key="3">
    <source>
        <dbReference type="Proteomes" id="UP001152795"/>
    </source>
</evidence>
<gene>
    <name evidence="2" type="ORF">PACLA_8A040683</name>
</gene>
<proteinExistence type="predicted"/>
<evidence type="ECO:0000313" key="2">
    <source>
        <dbReference type="EMBL" id="CAB3984333.1"/>
    </source>
</evidence>
<dbReference type="EMBL" id="CACRXK020000724">
    <property type="protein sequence ID" value="CAB3984333.1"/>
    <property type="molecule type" value="Genomic_DNA"/>
</dbReference>
<evidence type="ECO:0000256" key="1">
    <source>
        <dbReference type="SAM" id="MobiDB-lite"/>
    </source>
</evidence>
<dbReference type="InterPro" id="IPR029359">
    <property type="entry name" value="FAM181"/>
</dbReference>
<comment type="caution">
    <text evidence="2">The sequence shown here is derived from an EMBL/GenBank/DDBJ whole genome shotgun (WGS) entry which is preliminary data.</text>
</comment>
<keyword evidence="3" id="KW-1185">Reference proteome</keyword>
<dbReference type="OrthoDB" id="5982901at2759"/>
<accession>A0A7D9DFL3</accession>
<dbReference type="PANTHER" id="PTHR33766">
    <property type="entry name" value="PROTEIN FAM181B"/>
    <property type="match status" value="1"/>
</dbReference>
<name>A0A7D9DFL3_PARCT</name>
<organism evidence="2 3">
    <name type="scientific">Paramuricea clavata</name>
    <name type="common">Red gorgonian</name>
    <name type="synonym">Violescent sea-whip</name>
    <dbReference type="NCBI Taxonomy" id="317549"/>
    <lineage>
        <taxon>Eukaryota</taxon>
        <taxon>Metazoa</taxon>
        <taxon>Cnidaria</taxon>
        <taxon>Anthozoa</taxon>
        <taxon>Octocorallia</taxon>
        <taxon>Malacalcyonacea</taxon>
        <taxon>Plexauridae</taxon>
        <taxon>Paramuricea</taxon>
    </lineage>
</organism>
<dbReference type="AlphaFoldDB" id="A0A7D9DFL3"/>
<feature type="compositionally biased region" description="Basic and acidic residues" evidence="1">
    <location>
        <begin position="1"/>
        <end position="13"/>
    </location>
</feature>
<sequence length="237" mass="26971">MVASKKIYDHTPEETTNSNNGHSLLSFMNLASNKVKTALEKPNTFKRNINHRRFLQKQFRAMVKSPEKNPGRRSIVRENIDSVNFTIRDCNGQSFAPPLNHNFVQFDALDTSIPNLAFETPNYSYAPFARSEGYDQEQRLQRQMQCDAFERGHVTKQNSCLYQSDCSSSVPELIVEEDFLTGEELTQAIELKDLFIPETDLTQYLLSGKENLGGFCNSDASLDNCLCHGLQEDILVF</sequence>
<dbReference type="Proteomes" id="UP001152795">
    <property type="component" value="Unassembled WGS sequence"/>
</dbReference>